<keyword evidence="3" id="KW-0238">DNA-binding</keyword>
<feature type="domain" description="HTH lysR-type" evidence="5">
    <location>
        <begin position="2"/>
        <end position="59"/>
    </location>
</feature>
<evidence type="ECO:0000313" key="6">
    <source>
        <dbReference type="EMBL" id="MYM38230.1"/>
    </source>
</evidence>
<dbReference type="PRINTS" id="PR00039">
    <property type="entry name" value="HTHLYSR"/>
</dbReference>
<dbReference type="SUPFAM" id="SSF53850">
    <property type="entry name" value="Periplasmic binding protein-like II"/>
    <property type="match status" value="1"/>
</dbReference>
<dbReference type="Gene3D" id="1.10.10.10">
    <property type="entry name" value="Winged helix-like DNA-binding domain superfamily/Winged helix DNA-binding domain"/>
    <property type="match status" value="1"/>
</dbReference>
<dbReference type="Proteomes" id="UP000478090">
    <property type="component" value="Unassembled WGS sequence"/>
</dbReference>
<evidence type="ECO:0000259" key="5">
    <source>
        <dbReference type="PROSITE" id="PS50931"/>
    </source>
</evidence>
<dbReference type="Gene3D" id="3.40.190.290">
    <property type="match status" value="1"/>
</dbReference>
<dbReference type="InterPro" id="IPR036390">
    <property type="entry name" value="WH_DNA-bd_sf"/>
</dbReference>
<protein>
    <submittedName>
        <fullName evidence="6">LysR family transcriptional regulator</fullName>
    </submittedName>
</protein>
<gene>
    <name evidence="6" type="ORF">GTP27_02700</name>
</gene>
<dbReference type="PANTHER" id="PTHR30537:SF5">
    <property type="entry name" value="HTH-TYPE TRANSCRIPTIONAL ACTIVATOR TTDR-RELATED"/>
    <property type="match status" value="1"/>
</dbReference>
<dbReference type="EMBL" id="WWCM01000001">
    <property type="protein sequence ID" value="MYM38230.1"/>
    <property type="molecule type" value="Genomic_DNA"/>
</dbReference>
<evidence type="ECO:0000256" key="4">
    <source>
        <dbReference type="ARBA" id="ARBA00023163"/>
    </source>
</evidence>
<dbReference type="InterPro" id="IPR000847">
    <property type="entry name" value="LysR_HTH_N"/>
</dbReference>
<keyword evidence="7" id="KW-1185">Reference proteome</keyword>
<accession>A0ABW9VHU9</accession>
<evidence type="ECO:0000256" key="1">
    <source>
        <dbReference type="ARBA" id="ARBA00009437"/>
    </source>
</evidence>
<keyword evidence="4" id="KW-0804">Transcription</keyword>
<evidence type="ECO:0000256" key="2">
    <source>
        <dbReference type="ARBA" id="ARBA00023015"/>
    </source>
</evidence>
<dbReference type="PROSITE" id="PS50931">
    <property type="entry name" value="HTH_LYSR"/>
    <property type="match status" value="1"/>
</dbReference>
<dbReference type="SUPFAM" id="SSF46785">
    <property type="entry name" value="Winged helix' DNA-binding domain"/>
    <property type="match status" value="1"/>
</dbReference>
<organism evidence="6 7">
    <name type="scientific">Duganella qianjiadongensis</name>
    <dbReference type="NCBI Taxonomy" id="2692176"/>
    <lineage>
        <taxon>Bacteria</taxon>
        <taxon>Pseudomonadati</taxon>
        <taxon>Pseudomonadota</taxon>
        <taxon>Betaproteobacteria</taxon>
        <taxon>Burkholderiales</taxon>
        <taxon>Oxalobacteraceae</taxon>
        <taxon>Telluria group</taxon>
        <taxon>Duganella</taxon>
    </lineage>
</organism>
<proteinExistence type="inferred from homology"/>
<dbReference type="RefSeq" id="WP_161037609.1">
    <property type="nucleotide sequence ID" value="NZ_WWCM01000001.1"/>
</dbReference>
<dbReference type="InterPro" id="IPR058163">
    <property type="entry name" value="LysR-type_TF_proteobact-type"/>
</dbReference>
<sequence>MVKLDGISSFVAIAEAGSISAAARRLHLSKSVVSERLAELEQQLGAPLFHRTTRKLSLTEDGSAFLERAHRIVWEVQDAVAEVSERRASLSGPMRLSAPVTFGRMHLGPALYPFLAQHPDIVLTLELDDRRIDAAAEGYDAVIRHGTVEDSRLVALPLAPSRRLLVAAPAYLEQHGTPDSLAALRQHRAIYYTNRNVADWRFADVRQDVFVRPPAALRVNNGDMMRDAALAGLGLALLPSFIVGEELRAGQLVKVDIGHEAAQELIYVAHPEGRRASRKLKELVTALRQRFGTPPYWDKMTSEV</sequence>
<dbReference type="InterPro" id="IPR005119">
    <property type="entry name" value="LysR_subst-bd"/>
</dbReference>
<dbReference type="PANTHER" id="PTHR30537">
    <property type="entry name" value="HTH-TYPE TRANSCRIPTIONAL REGULATOR"/>
    <property type="match status" value="1"/>
</dbReference>
<comment type="caution">
    <text evidence="6">The sequence shown here is derived from an EMBL/GenBank/DDBJ whole genome shotgun (WGS) entry which is preliminary data.</text>
</comment>
<keyword evidence="2" id="KW-0805">Transcription regulation</keyword>
<dbReference type="Pfam" id="PF00126">
    <property type="entry name" value="HTH_1"/>
    <property type="match status" value="1"/>
</dbReference>
<comment type="similarity">
    <text evidence="1">Belongs to the LysR transcriptional regulatory family.</text>
</comment>
<name>A0ABW9VHU9_9BURK</name>
<evidence type="ECO:0000313" key="7">
    <source>
        <dbReference type="Proteomes" id="UP000478090"/>
    </source>
</evidence>
<dbReference type="CDD" id="cd08422">
    <property type="entry name" value="PBP2_CrgA_like"/>
    <property type="match status" value="1"/>
</dbReference>
<reference evidence="6 7" key="1">
    <citation type="submission" date="2019-12" db="EMBL/GenBank/DDBJ databases">
        <title>Novel species isolated from a subtropical stream in China.</title>
        <authorList>
            <person name="Lu H."/>
        </authorList>
    </citation>
    <scope>NUCLEOTIDE SEQUENCE [LARGE SCALE GENOMIC DNA]</scope>
    <source>
        <strain evidence="6 7">CY13W</strain>
    </source>
</reference>
<evidence type="ECO:0000256" key="3">
    <source>
        <dbReference type="ARBA" id="ARBA00023125"/>
    </source>
</evidence>
<dbReference type="InterPro" id="IPR036388">
    <property type="entry name" value="WH-like_DNA-bd_sf"/>
</dbReference>
<dbReference type="Pfam" id="PF03466">
    <property type="entry name" value="LysR_substrate"/>
    <property type="match status" value="1"/>
</dbReference>